<dbReference type="SUPFAM" id="SSF52402">
    <property type="entry name" value="Adenine nucleotide alpha hydrolases-like"/>
    <property type="match status" value="2"/>
</dbReference>
<dbReference type="InterPro" id="IPR006016">
    <property type="entry name" value="UspA"/>
</dbReference>
<dbReference type="PANTHER" id="PTHR46553">
    <property type="entry name" value="ADENINE NUCLEOTIDE ALPHA HYDROLASES-LIKE SUPERFAMILY PROTEIN"/>
    <property type="match status" value="1"/>
</dbReference>
<keyword evidence="4" id="KW-1185">Reference proteome</keyword>
<evidence type="ECO:0000256" key="1">
    <source>
        <dbReference type="ARBA" id="ARBA00008791"/>
    </source>
</evidence>
<comment type="caution">
    <text evidence="3">The sequence shown here is derived from an EMBL/GenBank/DDBJ whole genome shotgun (WGS) entry which is preliminary data.</text>
</comment>
<proteinExistence type="inferred from homology"/>
<dbReference type="PRINTS" id="PR01438">
    <property type="entry name" value="UNVRSLSTRESS"/>
</dbReference>
<protein>
    <submittedName>
        <fullName evidence="3">Universal stress protein</fullName>
    </submittedName>
</protein>
<dbReference type="Proteomes" id="UP000655751">
    <property type="component" value="Unassembled WGS sequence"/>
</dbReference>
<gene>
    <name evidence="3" type="ORF">IT779_32900</name>
</gene>
<name>A0A931IK91_9NOCA</name>
<reference evidence="3" key="1">
    <citation type="submission" date="2020-11" db="EMBL/GenBank/DDBJ databases">
        <title>Nocardia NEAU-351.nov., a novel actinomycete isolated from the cow dung.</title>
        <authorList>
            <person name="Zhang X."/>
        </authorList>
    </citation>
    <scope>NUCLEOTIDE SEQUENCE</scope>
    <source>
        <strain evidence="3">NEAU-351</strain>
    </source>
</reference>
<dbReference type="AlphaFoldDB" id="A0A931IK91"/>
<sequence length="303" mass="32031">MTMNPGDAHRLATAPVVVGVDGNHTCESAIRWAARTAARRRRRLHIVHALGFSSTRAVLGSYDVMIPAVTEGMRERGDRVLAEATRVARDAAPDLTVVTELSEADPAELLVAISERAHMVVLGARSGVGTLRHLGSTVLTVAAHGHGAIVVVHDTDVRETGPVVIGVDGSPVGDAAVATSFAEASERGVELVAIHAWSDMDSGTFAGTTYFELPAAEREVVERALTAERLAGYQEKYPDVRVTREVHTNGPRLHLADASAGAALLVVGSRGRGGFRGLLLGSTSTWIMQHAQCPVMIVHPEGL</sequence>
<comment type="similarity">
    <text evidence="1">Belongs to the universal stress protein A family.</text>
</comment>
<feature type="domain" description="UspA" evidence="2">
    <location>
        <begin position="162"/>
        <end position="299"/>
    </location>
</feature>
<evidence type="ECO:0000313" key="3">
    <source>
        <dbReference type="EMBL" id="MBH0781083.1"/>
    </source>
</evidence>
<evidence type="ECO:0000313" key="4">
    <source>
        <dbReference type="Proteomes" id="UP000655751"/>
    </source>
</evidence>
<dbReference type="InterPro" id="IPR014729">
    <property type="entry name" value="Rossmann-like_a/b/a_fold"/>
</dbReference>
<evidence type="ECO:0000259" key="2">
    <source>
        <dbReference type="Pfam" id="PF00582"/>
    </source>
</evidence>
<dbReference type="PANTHER" id="PTHR46553:SF3">
    <property type="entry name" value="ADENINE NUCLEOTIDE ALPHA HYDROLASES-LIKE SUPERFAMILY PROTEIN"/>
    <property type="match status" value="1"/>
</dbReference>
<dbReference type="EMBL" id="JADMLG010000020">
    <property type="protein sequence ID" value="MBH0781083.1"/>
    <property type="molecule type" value="Genomic_DNA"/>
</dbReference>
<dbReference type="RefSeq" id="WP_196153382.1">
    <property type="nucleotide sequence ID" value="NZ_JADMLG010000020.1"/>
</dbReference>
<accession>A0A931IK91</accession>
<dbReference type="Pfam" id="PF00582">
    <property type="entry name" value="Usp"/>
    <property type="match status" value="2"/>
</dbReference>
<dbReference type="InterPro" id="IPR006015">
    <property type="entry name" value="Universal_stress_UspA"/>
</dbReference>
<organism evidence="3 4">
    <name type="scientific">Nocardia bovistercoris</name>
    <dbReference type="NCBI Taxonomy" id="2785916"/>
    <lineage>
        <taxon>Bacteria</taxon>
        <taxon>Bacillati</taxon>
        <taxon>Actinomycetota</taxon>
        <taxon>Actinomycetes</taxon>
        <taxon>Mycobacteriales</taxon>
        <taxon>Nocardiaceae</taxon>
        <taxon>Nocardia</taxon>
    </lineage>
</organism>
<feature type="domain" description="UspA" evidence="2">
    <location>
        <begin position="15"/>
        <end position="153"/>
    </location>
</feature>
<dbReference type="Gene3D" id="3.40.50.620">
    <property type="entry name" value="HUPs"/>
    <property type="match status" value="2"/>
</dbReference>